<dbReference type="Gene3D" id="3.30.530.20">
    <property type="match status" value="2"/>
</dbReference>
<evidence type="ECO:0000313" key="3">
    <source>
        <dbReference type="Proteomes" id="UP000632289"/>
    </source>
</evidence>
<evidence type="ECO:0000313" key="2">
    <source>
        <dbReference type="EMBL" id="MBD3930876.1"/>
    </source>
</evidence>
<reference evidence="2" key="1">
    <citation type="submission" date="2020-09" db="EMBL/GenBank/DDBJ databases">
        <title>Secondary metabolite and genome analysis of marine Streptomyces chumphonensis KK1-2T.</title>
        <authorList>
            <person name="Phongsopitanun W."/>
            <person name="Kanchanasin P."/>
            <person name="Pittayakhajonwut P."/>
            <person name="Suwanborirux K."/>
            <person name="Tanasupawat S."/>
        </authorList>
    </citation>
    <scope>NUCLEOTIDE SEQUENCE</scope>
    <source>
        <strain evidence="2">KK1-2</strain>
    </source>
</reference>
<organism evidence="2 3">
    <name type="scientific">Streptomyces chumphonensis</name>
    <dbReference type="NCBI Taxonomy" id="1214925"/>
    <lineage>
        <taxon>Bacteria</taxon>
        <taxon>Bacillati</taxon>
        <taxon>Actinomycetota</taxon>
        <taxon>Actinomycetes</taxon>
        <taxon>Kitasatosporales</taxon>
        <taxon>Streptomycetaceae</taxon>
        <taxon>Streptomyces</taxon>
    </lineage>
</organism>
<dbReference type="InterPro" id="IPR023393">
    <property type="entry name" value="START-like_dom_sf"/>
</dbReference>
<comment type="caution">
    <text evidence="2">The sequence shown here is derived from an EMBL/GenBank/DDBJ whole genome shotgun (WGS) entry which is preliminary data.</text>
</comment>
<gene>
    <name evidence="2" type="ORF">IF129_04770</name>
</gene>
<dbReference type="InterPro" id="IPR005031">
    <property type="entry name" value="COQ10_START"/>
</dbReference>
<evidence type="ECO:0000259" key="1">
    <source>
        <dbReference type="Pfam" id="PF03364"/>
    </source>
</evidence>
<dbReference type="Proteomes" id="UP000632289">
    <property type="component" value="Unassembled WGS sequence"/>
</dbReference>
<accession>A0A927EY35</accession>
<keyword evidence="3" id="KW-1185">Reference proteome</keyword>
<proteinExistence type="predicted"/>
<dbReference type="Pfam" id="PF03364">
    <property type="entry name" value="Polyketide_cyc"/>
    <property type="match status" value="1"/>
</dbReference>
<name>A0A927EY35_9ACTN</name>
<protein>
    <submittedName>
        <fullName evidence="2">Aromatase/cyclase</fullName>
    </submittedName>
</protein>
<dbReference type="InterPro" id="IPR019587">
    <property type="entry name" value="Polyketide_cyclase/dehydratase"/>
</dbReference>
<dbReference type="SUPFAM" id="SSF55961">
    <property type="entry name" value="Bet v1-like"/>
    <property type="match status" value="2"/>
</dbReference>
<dbReference type="RefSeq" id="WP_191208094.1">
    <property type="nucleotide sequence ID" value="NZ_BAABKL010000039.1"/>
</dbReference>
<dbReference type="Pfam" id="PF10604">
    <property type="entry name" value="Polyketide_cyc2"/>
    <property type="match status" value="1"/>
</dbReference>
<feature type="domain" description="Coenzyme Q-binding protein COQ10 START" evidence="1">
    <location>
        <begin position="180"/>
        <end position="268"/>
    </location>
</feature>
<sequence length="333" mass="36422">MTRPEPGSTADVTVDRTVGIDAPPGAVYRLIADITGWPQIFASIVHAEVVEDRLVGRAVREQTVRVWALAGERVESWTSRRILDPSAGEVCFEQIVTAEPVLRMGGRWRIEPTDDGATRLVLSHRYRTVPGDAAAAGRVAEAVADNSATSMAALRNHAELGERHDALQFAFRTAVDIDGSTEDVYAYLQQAERWPERLPHIVRTRVTGAGEGLAHLDMDSRTPDGRLHHTVSVRVCFPDRHTIVFKQRRLPVVMSAHTGRWQLAEVRAASGAPRVRATAWHTITLDPEGVRGTYGVEATTAEARRHLRAALSTNSGATLSHAKQYAEAARTGA</sequence>
<dbReference type="CDD" id="cd08861">
    <property type="entry name" value="OtcD1_ARO-CYC_like"/>
    <property type="match status" value="2"/>
</dbReference>
<dbReference type="AlphaFoldDB" id="A0A927EY35"/>
<dbReference type="EMBL" id="JACXYU010000001">
    <property type="protein sequence ID" value="MBD3930876.1"/>
    <property type="molecule type" value="Genomic_DNA"/>
</dbReference>